<dbReference type="KEGG" id="soe:110803325"/>
<dbReference type="Gene3D" id="1.20.5.170">
    <property type="match status" value="1"/>
</dbReference>
<organism evidence="4 5">
    <name type="scientific">Spinacia oleracea</name>
    <name type="common">Spinach</name>
    <dbReference type="NCBI Taxonomy" id="3562"/>
    <lineage>
        <taxon>Eukaryota</taxon>
        <taxon>Viridiplantae</taxon>
        <taxon>Streptophyta</taxon>
        <taxon>Embryophyta</taxon>
        <taxon>Tracheophyta</taxon>
        <taxon>Spermatophyta</taxon>
        <taxon>Magnoliopsida</taxon>
        <taxon>eudicotyledons</taxon>
        <taxon>Gunneridae</taxon>
        <taxon>Pentapetalae</taxon>
        <taxon>Caryophyllales</taxon>
        <taxon>Chenopodiaceae</taxon>
        <taxon>Chenopodioideae</taxon>
        <taxon>Anserineae</taxon>
        <taxon>Spinacia</taxon>
    </lineage>
</organism>
<feature type="coiled-coil region" evidence="1">
    <location>
        <begin position="1814"/>
        <end position="1956"/>
    </location>
</feature>
<reference evidence="4" key="1">
    <citation type="journal article" date="2021" name="Nat. Commun.">
        <title>Genomic analyses provide insights into spinach domestication and the genetic basis of agronomic traits.</title>
        <authorList>
            <person name="Cai X."/>
            <person name="Sun X."/>
            <person name="Xu C."/>
            <person name="Sun H."/>
            <person name="Wang X."/>
            <person name="Ge C."/>
            <person name="Zhang Z."/>
            <person name="Wang Q."/>
            <person name="Fei Z."/>
            <person name="Jiao C."/>
            <person name="Wang Q."/>
        </authorList>
    </citation>
    <scope>NUCLEOTIDE SEQUENCE [LARGE SCALE GENOMIC DNA]</scope>
    <source>
        <strain evidence="4">cv. Varoflay</strain>
    </source>
</reference>
<feature type="compositionally biased region" description="Basic and acidic residues" evidence="2">
    <location>
        <begin position="122"/>
        <end position="137"/>
    </location>
</feature>
<feature type="region of interest" description="Disordered" evidence="2">
    <location>
        <begin position="764"/>
        <end position="783"/>
    </location>
</feature>
<feature type="coiled-coil region" evidence="1">
    <location>
        <begin position="2329"/>
        <end position="2531"/>
    </location>
</feature>
<feature type="coiled-coil region" evidence="1">
    <location>
        <begin position="1344"/>
        <end position="1395"/>
    </location>
</feature>
<feature type="coiled-coil region" evidence="1">
    <location>
        <begin position="2587"/>
        <end position="2635"/>
    </location>
</feature>
<evidence type="ECO:0000313" key="5">
    <source>
        <dbReference type="RefSeq" id="XP_021864522.1"/>
    </source>
</evidence>
<proteinExistence type="predicted"/>
<name>A0A9R0JAL5_SPIOL</name>
<evidence type="ECO:0000313" key="4">
    <source>
        <dbReference type="Proteomes" id="UP000813463"/>
    </source>
</evidence>
<dbReference type="RefSeq" id="XP_021864522.1">
    <property type="nucleotide sequence ID" value="XM_022008830.2"/>
</dbReference>
<feature type="coiled-coil region" evidence="1">
    <location>
        <begin position="1558"/>
        <end position="1592"/>
    </location>
</feature>
<feature type="coiled-coil region" evidence="1">
    <location>
        <begin position="2010"/>
        <end position="2093"/>
    </location>
</feature>
<feature type="compositionally biased region" description="Polar residues" evidence="2">
    <location>
        <begin position="59"/>
        <end position="73"/>
    </location>
</feature>
<dbReference type="PANTHER" id="PTHR43939">
    <property type="entry name" value="COILED-COIL DOMAIN-CONTAINING PROTEIN 158"/>
    <property type="match status" value="1"/>
</dbReference>
<feature type="coiled-coil region" evidence="1">
    <location>
        <begin position="535"/>
        <end position="618"/>
    </location>
</feature>
<feature type="compositionally biased region" description="Basic and acidic residues" evidence="2">
    <location>
        <begin position="23"/>
        <end position="52"/>
    </location>
</feature>
<reference evidence="5" key="2">
    <citation type="submission" date="2025-08" db="UniProtKB">
        <authorList>
            <consortium name="RefSeq"/>
        </authorList>
    </citation>
    <scope>IDENTIFICATION</scope>
    <source>
        <tissue evidence="5">Leaf</tissue>
    </source>
</reference>
<dbReference type="OrthoDB" id="649641at2759"/>
<feature type="coiled-coil region" evidence="1">
    <location>
        <begin position="793"/>
        <end position="820"/>
    </location>
</feature>
<protein>
    <submittedName>
        <fullName evidence="5">Trans-Golgi network-localized SYP41-interacting protein 1 isoform X1</fullName>
    </submittedName>
</protein>
<dbReference type="Gene3D" id="1.10.287.1490">
    <property type="match status" value="1"/>
</dbReference>
<feature type="region of interest" description="Disordered" evidence="2">
    <location>
        <begin position="1"/>
        <end position="137"/>
    </location>
</feature>
<gene>
    <name evidence="5" type="primary">LOC110803325</name>
</gene>
<evidence type="ECO:0000256" key="2">
    <source>
        <dbReference type="SAM" id="MobiDB-lite"/>
    </source>
</evidence>
<keyword evidence="3" id="KW-1133">Transmembrane helix</keyword>
<keyword evidence="3" id="KW-0812">Transmembrane</keyword>
<keyword evidence="4" id="KW-1185">Reference proteome</keyword>
<dbReference type="GeneID" id="110803325"/>
<dbReference type="SUPFAM" id="SSF57997">
    <property type="entry name" value="Tropomyosin"/>
    <property type="match status" value="1"/>
</dbReference>
<sequence length="2771" mass="311358">MDKKPNRTDLLTAGRKKLQQYRQKKDNKGKDGKGKDGKTSNRSTSKADKPEENDAGANLVSSANTMKAESSQVPAVEIESSENSLDFSVDTHKPLDNSEGVSADSQNNGDPTGLDSVSAEKALNHELDCTTPNEEREVEIKAREVEGSETSGSTEFNTVHVDVLAPSPESAPDAESIAEMVAADSVEVKSLLEGDQVSVVGAMQDADSFDPTHSDRSVELELGRDEMPPVSNANSEKLIALHPEVEFGVSAAAISGFVGDHETVEVSIPAETIPAVPKTASLTELNRQGEDVTNRSFDENSFYLQSVTESRYFEREGNHAHFNQIAVEGYDETNLLEGSGVVDVKSHKDVESNLGDSMENRSMGSGVQSNPLYLVQLAEVLKRLPEGDFRYLIKSREITDQGNFSVPRNGMVALSETIQEQLYLANISKDFFYLQLLEQNDSKTDYNLDEVPALTALLTNVQECNKNLSVELAQCRSELEVAISEKLNFQNMYHYAKEESAESSAKVDELEIKLDDSVTHISSLSADLANSKVLLEASQSEHEKLLKSLESVSEQRKKFEEAMQHYSHENQKLSVDMADSSAQLDTLKQEITNLKVILASVTDERKKFEEEKVLLSHEKEMLLGDLADCRRVILTLQQENSGLNTSLAVLIEESKELKDHEEFLVQEFGRISTELVYYQDKMSMQYQEHVQLEAELREAMSRLEQISEENIVLRSSLEIHKARIAEIDSSQIQLSSVGTGSRTDIQIADTGDSVENFATEDTEAGLPSVSPAAGNGSDATSLSELQSGFSEGTLTLKRYLEEAEKLMQKLEKEVDGMHSHSVSLSRLSGKNTAPGVSKLIQAFETKANSDDHEPEERLSTESVGLLDPYFAAKEQISCLGDVFQALAQNVENVDALIMDESSRCKAAIVACGELEVEVESLKGISCNLEARNIELEVICGVMNQHAHDTEAKKTQLEDLCEVLNRQYADSQLQNIELHRKLTDTQSRITGLQDQLKELRKSSVEVASMILNEFEALQREMREHIYSVEREWNSSFAELVPMVQKLDTVVKSVATYPFPSEVSHDMNIFGRFSVSVTAACEVIQDWKSRLEAHDELSSSYTEVEEKLCVVNEERSFAIGLLQKISADMVNLLNVTVEHFKDSTTCFEENNQQNPLDGSYYEALIAKLCSLLGNILQLKESNNKLSSDLLKKAHDIEELNKRCLDTDTLLKLILDVKEILKVHDTEVNLDEAPVLNLQSLVLLLVQKFKELEEHASSSVNEVNSRVMELDELRGNVELLNSLKIQLENENLVLRASLIQAKDGFDVMQAELLHKVKELEQSEQRVSSVREKLSIAVAKGKGLVVQRDSLKQSLAEMSSELDKCSQELQLKDSRLLEVEEKLKDYSEAGERMEALESELTYIRNSATALRESFFLKDSSLQRIEEILEDLELPDHFHSKDILEKVDWLAKTVAGNSLPPDWDQRSSVGGGSFSDAGFVVTDGGKDDVQPASNLDDDPRRKYEELQTKFYELAEQNDMLEQSLMERNILVQRWEEILDRINTPTQIRSMEPEERIHWLGTAVSEADHHMRSLQQKIENLEDYSESLSNDLEKSQRKIYEVEAVLHEKESALSEADVHTNSLQQKIDNFESYCGSLSTDLKESRRRISELESSLHTVIQDKETLSSSLVTLTSDRDIALHTVEQYELELDSLRKEVVVLQGNLAKNLRNEDQLNQIESDLKRLQSLILDVLQDFETEDESSGVSNIQVLEKMIIKLVNRDREVDAEGQDLKAGVQERTLEHAAKSLMVTDMENEDLYGNDVMDKDDLKSRSGVHEGKNVADLSRELSEALDEIVMLREERDLYLQKNQSTVTELEQLDRRQKELQELLNQEEQKSASLREKLNLAVRKGKSLVQQRDGLKQNIEEMSTEINRLKSMMNGHESSLVESGQKIRDLCLQIEAYKAFEAENLSLKNRLIEVEQQLQQNSHTLSILLSRLGEINTGEGTNAHDPLQKLEGIVNMLSDLQHSAASFELEAKKSKKSAELLLAELNEVQERNDGLQEELEIAQNEISKLSKEKDLVNSAKIEALSHVSKLSGERENQLAELERLKSSVHEVKKVFFDISTVSEDMFAKDLELLHDVKAHMESRLEIGSDPVSAKDHGGLGSVNSRFKDFWSRTSWGNKIPDPIDESADVEVCKVIEQHLQQLKETITDFKERIHSHSMSLRTEAEWLSTAVGTMRNEVASQRSSLESIKDDNIHLESVGKEKDIEGVVLRRSISLLYETCISSILEIENKKAQLVGKNICVEDLRINLPALPTADGMNFSGVVLSSSEESVKSLADKLLVAVRDFVDIGIKGVEGQSKEMKTTISDLQQELQEKDIQRERICRELVSQIKEAESTAANCSRDLQSMTNYTHDLENKLKALGRDRTLLEQRVAELQEECLNSAELGEKVKSLSAVVDAKEQEIEALMQALEEEENQMESVRSEIEELEKTVRQKNIDLENVEASRAKALKKLSVTVSKFDELHHMSEGLLSEIENLQTQLQDRDAEISFLRQEVTRCTNDVLEATKMEKERFSGELNDFLTWLDTNFSCVLKRDAHAVDGNVSHHPEYKEQVQRDITSIISELEDLRLAAQSKDTLLQAERNKMEELLHRKEAIEASLHEKELYINSLQGVGVSGLGTSEIVEVEPVLNKWTPPVPSSQVRSLRKVNNDQVSIAIDTDAGSSGRIEDEEDDKVHGFKSLTTSRFVPRFTRPVSDMIDGLWVSCDRALMRQPAFRLGIMIYWAVLHAFLASFIV</sequence>
<accession>A0A9R0JAL5</accession>
<dbReference type="Proteomes" id="UP000813463">
    <property type="component" value="Chromosome 1"/>
</dbReference>
<keyword evidence="3" id="KW-0472">Membrane</keyword>
<evidence type="ECO:0000256" key="3">
    <source>
        <dbReference type="SAM" id="Phobius"/>
    </source>
</evidence>
<feature type="coiled-coil region" evidence="1">
    <location>
        <begin position="1635"/>
        <end position="1728"/>
    </location>
</feature>
<feature type="coiled-coil region" evidence="1">
    <location>
        <begin position="946"/>
        <end position="1001"/>
    </location>
</feature>
<feature type="transmembrane region" description="Helical" evidence="3">
    <location>
        <begin position="2750"/>
        <end position="2770"/>
    </location>
</feature>
<keyword evidence="1" id="KW-0175">Coiled coil</keyword>
<feature type="compositionally biased region" description="Polar residues" evidence="2">
    <location>
        <begin position="99"/>
        <end position="110"/>
    </location>
</feature>
<evidence type="ECO:0000256" key="1">
    <source>
        <dbReference type="SAM" id="Coils"/>
    </source>
</evidence>
<dbReference type="PANTHER" id="PTHR43939:SF50">
    <property type="entry name" value="NUCLEOPORIN"/>
    <property type="match status" value="1"/>
</dbReference>